<dbReference type="GO" id="GO:0016763">
    <property type="term" value="F:pentosyltransferase activity"/>
    <property type="evidence" value="ECO:0007669"/>
    <property type="project" value="TreeGrafter"/>
</dbReference>
<evidence type="ECO:0000256" key="5">
    <source>
        <dbReference type="ARBA" id="ARBA00022692"/>
    </source>
</evidence>
<dbReference type="PANTHER" id="PTHR33908:SF11">
    <property type="entry name" value="MEMBRANE PROTEIN"/>
    <property type="match status" value="1"/>
</dbReference>
<feature type="transmembrane region" description="Helical" evidence="8">
    <location>
        <begin position="162"/>
        <end position="186"/>
    </location>
</feature>
<evidence type="ECO:0000256" key="1">
    <source>
        <dbReference type="ARBA" id="ARBA00004651"/>
    </source>
</evidence>
<dbReference type="InterPro" id="IPR050297">
    <property type="entry name" value="LipidA_mod_glycosyltrf_83"/>
</dbReference>
<feature type="transmembrane region" description="Helical" evidence="8">
    <location>
        <begin position="349"/>
        <end position="373"/>
    </location>
</feature>
<dbReference type="GO" id="GO:0009103">
    <property type="term" value="P:lipopolysaccharide biosynthetic process"/>
    <property type="evidence" value="ECO:0007669"/>
    <property type="project" value="UniProtKB-ARBA"/>
</dbReference>
<keyword evidence="3" id="KW-0328">Glycosyltransferase</keyword>
<protein>
    <submittedName>
        <fullName evidence="10">Glycosyltransferase family 39 protein</fullName>
    </submittedName>
</protein>
<feature type="transmembrane region" description="Helical" evidence="8">
    <location>
        <begin position="198"/>
        <end position="220"/>
    </location>
</feature>
<dbReference type="EMBL" id="JALJRB010000008">
    <property type="protein sequence ID" value="MCJ8500761.1"/>
    <property type="molecule type" value="Genomic_DNA"/>
</dbReference>
<feature type="transmembrane region" description="Helical" evidence="8">
    <location>
        <begin position="108"/>
        <end position="128"/>
    </location>
</feature>
<keyword evidence="11" id="KW-1185">Reference proteome</keyword>
<keyword evidence="7 8" id="KW-0472">Membrane</keyword>
<evidence type="ECO:0000259" key="9">
    <source>
        <dbReference type="Pfam" id="PF13231"/>
    </source>
</evidence>
<feature type="transmembrane region" description="Helical" evidence="8">
    <location>
        <begin position="254"/>
        <end position="272"/>
    </location>
</feature>
<evidence type="ECO:0000256" key="6">
    <source>
        <dbReference type="ARBA" id="ARBA00022989"/>
    </source>
</evidence>
<dbReference type="AlphaFoldDB" id="A0AA41UKS8"/>
<dbReference type="Proteomes" id="UP001165427">
    <property type="component" value="Unassembled WGS sequence"/>
</dbReference>
<feature type="transmembrane region" description="Helical" evidence="8">
    <location>
        <begin position="311"/>
        <end position="329"/>
    </location>
</feature>
<evidence type="ECO:0000256" key="8">
    <source>
        <dbReference type="SAM" id="Phobius"/>
    </source>
</evidence>
<evidence type="ECO:0000256" key="4">
    <source>
        <dbReference type="ARBA" id="ARBA00022679"/>
    </source>
</evidence>
<keyword evidence="5 8" id="KW-0812">Transmembrane</keyword>
<keyword evidence="6 8" id="KW-1133">Transmembrane helix</keyword>
<feature type="transmembrane region" description="Helical" evidence="8">
    <location>
        <begin position="78"/>
        <end position="96"/>
    </location>
</feature>
<evidence type="ECO:0000256" key="7">
    <source>
        <dbReference type="ARBA" id="ARBA00023136"/>
    </source>
</evidence>
<evidence type="ECO:0000256" key="2">
    <source>
        <dbReference type="ARBA" id="ARBA00022475"/>
    </source>
</evidence>
<dbReference type="PANTHER" id="PTHR33908">
    <property type="entry name" value="MANNOSYLTRANSFERASE YKCB-RELATED"/>
    <property type="match status" value="1"/>
</dbReference>
<dbReference type="Pfam" id="PF13231">
    <property type="entry name" value="PMT_2"/>
    <property type="match status" value="1"/>
</dbReference>
<feature type="transmembrane region" description="Helical" evidence="8">
    <location>
        <begin position="284"/>
        <end position="305"/>
    </location>
</feature>
<organism evidence="10 11">
    <name type="scientific">Desulfatitalea alkaliphila</name>
    <dbReference type="NCBI Taxonomy" id="2929485"/>
    <lineage>
        <taxon>Bacteria</taxon>
        <taxon>Pseudomonadati</taxon>
        <taxon>Thermodesulfobacteriota</taxon>
        <taxon>Desulfobacteria</taxon>
        <taxon>Desulfobacterales</taxon>
        <taxon>Desulfosarcinaceae</taxon>
        <taxon>Desulfatitalea</taxon>
    </lineage>
</organism>
<dbReference type="GO" id="GO:0005886">
    <property type="term" value="C:plasma membrane"/>
    <property type="evidence" value="ECO:0007669"/>
    <property type="project" value="UniProtKB-SubCell"/>
</dbReference>
<proteinExistence type="predicted"/>
<comment type="subcellular location">
    <subcellularLocation>
        <location evidence="1">Cell membrane</location>
        <topology evidence="1">Multi-pass membrane protein</topology>
    </subcellularLocation>
</comment>
<dbReference type="RefSeq" id="WP_246906133.1">
    <property type="nucleotide sequence ID" value="NZ_JALJRB010000008.1"/>
</dbReference>
<keyword evidence="2" id="KW-1003">Cell membrane</keyword>
<feature type="domain" description="Glycosyltransferase RgtA/B/C/D-like" evidence="9">
    <location>
        <begin position="57"/>
        <end position="217"/>
    </location>
</feature>
<evidence type="ECO:0000256" key="3">
    <source>
        <dbReference type="ARBA" id="ARBA00022676"/>
    </source>
</evidence>
<gene>
    <name evidence="10" type="ORF">MRX98_09280</name>
</gene>
<comment type="caution">
    <text evidence="10">The sequence shown here is derived from an EMBL/GenBank/DDBJ whole genome shotgun (WGS) entry which is preliminary data.</text>
</comment>
<dbReference type="InterPro" id="IPR038731">
    <property type="entry name" value="RgtA/B/C-like"/>
</dbReference>
<reference evidence="10" key="1">
    <citation type="submission" date="2022-04" db="EMBL/GenBank/DDBJ databases">
        <title>Desulfatitalea alkaliphila sp. nov., a novel anaerobic sulfate-reducing bacterium isolated from terrestrial mud volcano, Taman Peninsula, Russia.</title>
        <authorList>
            <person name="Khomyakova M.A."/>
            <person name="Merkel A.Y."/>
            <person name="Slobodkin A.I."/>
        </authorList>
    </citation>
    <scope>NUCLEOTIDE SEQUENCE</scope>
    <source>
        <strain evidence="10">M08but</strain>
    </source>
</reference>
<evidence type="ECO:0000313" key="10">
    <source>
        <dbReference type="EMBL" id="MCJ8500761.1"/>
    </source>
</evidence>
<accession>A0AA41UKS8</accession>
<evidence type="ECO:0000313" key="11">
    <source>
        <dbReference type="Proteomes" id="UP001165427"/>
    </source>
</evidence>
<name>A0AA41UKS8_9BACT</name>
<keyword evidence="4" id="KW-0808">Transferase</keyword>
<sequence>MDKRKWGSMAARYMALTWLLIGLATLLRIFYAQGFLLVPDETNYWQWARHLDWSYHDQAPMIGWTIFLSTLVFGHTELGVRLPSILAMAVASVFLVRMARHWFGARIAWHAALLSQAVLLFNVGALLATADGLQAAGWAGSVYYAARGLEENRWRDWLLGGFWFGFGLLSKYTMVLFLPCVMAYALLSPVHRNRMAQLKPYAAAVLGLLLFSPVIAWNVAHDWNSARHVAYIGGAGERFAIHLKYFGDYLGSQAALLTPLVFLLILAGWWVVIRGRYPRGEWIYPYLFFTSFPVFAAFGLLSLHTRVYGNWPGAGYVTALLLATALWCLPRIRQDSSDRVDENAPPRKLWWWSVGSAYVLTGLVLAHVLWSILPVPPHLDRAAQETVGWDRLGQRVAQVQAEMPDPDDTFLFGLRYQIASELAFYVPGQPYTVAINRWDRPNVYDYWWQDADLLGKDAVGVIPHGRGRKQLLEVFVEVAPPEAFPIHPTDQGLDNSNDPPLQTFYIYRCYGFKGGLRWLPRQGDVRAVTSD</sequence>